<dbReference type="EMBL" id="UINC01103841">
    <property type="protein sequence ID" value="SVC66539.1"/>
    <property type="molecule type" value="Genomic_DNA"/>
</dbReference>
<dbReference type="HAMAP" id="MF_01477">
    <property type="entry name" value="Iojap_RsfS"/>
    <property type="match status" value="1"/>
</dbReference>
<dbReference type="GO" id="GO:0043023">
    <property type="term" value="F:ribosomal large subunit binding"/>
    <property type="evidence" value="ECO:0007669"/>
    <property type="project" value="TreeGrafter"/>
</dbReference>
<gene>
    <name evidence="2" type="ORF">METZ01_LOCUS319393</name>
</gene>
<dbReference type="GO" id="GO:0090071">
    <property type="term" value="P:negative regulation of ribosome biogenesis"/>
    <property type="evidence" value="ECO:0007669"/>
    <property type="project" value="TreeGrafter"/>
</dbReference>
<name>A0A382NZJ2_9ZZZZ</name>
<reference evidence="2" key="1">
    <citation type="submission" date="2018-05" db="EMBL/GenBank/DDBJ databases">
        <authorList>
            <person name="Lanie J.A."/>
            <person name="Ng W.-L."/>
            <person name="Kazmierczak K.M."/>
            <person name="Andrzejewski T.M."/>
            <person name="Davidsen T.M."/>
            <person name="Wayne K.J."/>
            <person name="Tettelin H."/>
            <person name="Glass J.I."/>
            <person name="Rusch D."/>
            <person name="Podicherti R."/>
            <person name="Tsui H.-C.T."/>
            <person name="Winkler M.E."/>
        </authorList>
    </citation>
    <scope>NUCLEOTIDE SEQUENCE</scope>
</reference>
<dbReference type="PANTHER" id="PTHR21043">
    <property type="entry name" value="IOJAP SUPERFAMILY ORTHOLOG"/>
    <property type="match status" value="1"/>
</dbReference>
<dbReference type="GO" id="GO:0017148">
    <property type="term" value="P:negative regulation of translation"/>
    <property type="evidence" value="ECO:0007669"/>
    <property type="project" value="TreeGrafter"/>
</dbReference>
<comment type="similarity">
    <text evidence="1">Belongs to the Iojap/RsfS family.</text>
</comment>
<accession>A0A382NZJ2</accession>
<sequence>MTEKPPVEALEGARLVVSVASDKQASDITLLDMRGPFSFTDYFVIITGESYRQMDALEDEINHALKTAGLPLHHREGSNGGGWVILDYGDLVVHVFAPEEREYYELERLWSQYPVMLRVQ</sequence>
<evidence type="ECO:0008006" key="3">
    <source>
        <dbReference type="Google" id="ProtNLM"/>
    </source>
</evidence>
<organism evidence="2">
    <name type="scientific">marine metagenome</name>
    <dbReference type="NCBI Taxonomy" id="408172"/>
    <lineage>
        <taxon>unclassified sequences</taxon>
        <taxon>metagenomes</taxon>
        <taxon>ecological metagenomes</taxon>
    </lineage>
</organism>
<proteinExistence type="inferred from homology"/>
<dbReference type="PANTHER" id="PTHR21043:SF0">
    <property type="entry name" value="MITOCHONDRIAL ASSEMBLY OF RIBOSOMAL LARGE SUBUNIT PROTEIN 1"/>
    <property type="match status" value="1"/>
</dbReference>
<dbReference type="Pfam" id="PF02410">
    <property type="entry name" value="RsfS"/>
    <property type="match status" value="1"/>
</dbReference>
<dbReference type="AlphaFoldDB" id="A0A382NZJ2"/>
<dbReference type="NCBIfam" id="TIGR00090">
    <property type="entry name" value="rsfS_iojap_ybeB"/>
    <property type="match status" value="1"/>
</dbReference>
<evidence type="ECO:0000313" key="2">
    <source>
        <dbReference type="EMBL" id="SVC66539.1"/>
    </source>
</evidence>
<dbReference type="InterPro" id="IPR004394">
    <property type="entry name" value="Iojap/RsfS/C7orf30"/>
</dbReference>
<evidence type="ECO:0000256" key="1">
    <source>
        <dbReference type="ARBA" id="ARBA00010574"/>
    </source>
</evidence>
<dbReference type="Gene3D" id="3.30.460.10">
    <property type="entry name" value="Beta Polymerase, domain 2"/>
    <property type="match status" value="1"/>
</dbReference>
<dbReference type="SUPFAM" id="SSF81301">
    <property type="entry name" value="Nucleotidyltransferase"/>
    <property type="match status" value="1"/>
</dbReference>
<dbReference type="InterPro" id="IPR043519">
    <property type="entry name" value="NT_sf"/>
</dbReference>
<protein>
    <recommendedName>
        <fullName evidence="3">Ribosomal silencing factor RsfS</fullName>
    </recommendedName>
</protein>